<dbReference type="InterPro" id="IPR027417">
    <property type="entry name" value="P-loop_NTPase"/>
</dbReference>
<feature type="domain" description="FtsK" evidence="5">
    <location>
        <begin position="21"/>
        <end position="215"/>
    </location>
</feature>
<feature type="compositionally biased region" description="Basic and acidic residues" evidence="4">
    <location>
        <begin position="303"/>
        <end position="349"/>
    </location>
</feature>
<feature type="compositionally biased region" description="Basic and acidic residues" evidence="4">
    <location>
        <begin position="393"/>
        <end position="430"/>
    </location>
</feature>
<dbReference type="PANTHER" id="PTHR22683">
    <property type="entry name" value="SPORULATION PROTEIN RELATED"/>
    <property type="match status" value="1"/>
</dbReference>
<feature type="compositionally biased region" description="Basic and acidic residues" evidence="4">
    <location>
        <begin position="356"/>
        <end position="382"/>
    </location>
</feature>
<evidence type="ECO:0000256" key="1">
    <source>
        <dbReference type="ARBA" id="ARBA00022741"/>
    </source>
</evidence>
<dbReference type="PROSITE" id="PS50901">
    <property type="entry name" value="FTSK"/>
    <property type="match status" value="1"/>
</dbReference>
<keyword evidence="7" id="KW-1185">Reference proteome</keyword>
<evidence type="ECO:0000256" key="3">
    <source>
        <dbReference type="PROSITE-ProRule" id="PRU00289"/>
    </source>
</evidence>
<evidence type="ECO:0000256" key="4">
    <source>
        <dbReference type="SAM" id="MobiDB-lite"/>
    </source>
</evidence>
<dbReference type="InterPro" id="IPR050206">
    <property type="entry name" value="FtsK/SpoIIIE/SftA"/>
</dbReference>
<feature type="region of interest" description="Disordered" evidence="4">
    <location>
        <begin position="293"/>
        <end position="484"/>
    </location>
</feature>
<reference evidence="6 7" key="1">
    <citation type="submission" date="2020-04" db="EMBL/GenBank/DDBJ databases">
        <title>The Epidemiology and Molecular Characteristics of Linezolid-Resistant Staphylococcus capitis in Huashan Hospital, Shanghai.</title>
        <authorList>
            <person name="Ding L."/>
            <person name="Li P."/>
            <person name="Yang Y."/>
            <person name="Lin D."/>
            <person name="Xu X."/>
        </authorList>
    </citation>
    <scope>NUCLEOTIDE SEQUENCE [LARGE SCALE GENOMIC DNA]</scope>
    <source>
        <strain evidence="6 7">17-84</strain>
    </source>
</reference>
<dbReference type="PANTHER" id="PTHR22683:SF1">
    <property type="entry name" value="TYPE VII SECRETION SYSTEM PROTEIN ESSC"/>
    <property type="match status" value="1"/>
</dbReference>
<keyword evidence="2 3" id="KW-0067">ATP-binding</keyword>
<dbReference type="SUPFAM" id="SSF52540">
    <property type="entry name" value="P-loop containing nucleoside triphosphate hydrolases"/>
    <property type="match status" value="1"/>
</dbReference>
<proteinExistence type="predicted"/>
<gene>
    <name evidence="6" type="ORF">HHM24_04285</name>
</gene>
<comment type="caution">
    <text evidence="6">The sequence shown here is derived from an EMBL/GenBank/DDBJ whole genome shotgun (WGS) entry which is preliminary data.</text>
</comment>
<feature type="compositionally biased region" description="Basic and acidic residues" evidence="4">
    <location>
        <begin position="438"/>
        <end position="447"/>
    </location>
</feature>
<dbReference type="RefSeq" id="WP_168992932.1">
    <property type="nucleotide sequence ID" value="NZ_JABBMI010000055.1"/>
</dbReference>
<evidence type="ECO:0000259" key="5">
    <source>
        <dbReference type="PROSITE" id="PS50901"/>
    </source>
</evidence>
<organism evidence="6 7">
    <name type="scientific">Staphylococcus capitis</name>
    <dbReference type="NCBI Taxonomy" id="29388"/>
    <lineage>
        <taxon>Bacteria</taxon>
        <taxon>Bacillati</taxon>
        <taxon>Bacillota</taxon>
        <taxon>Bacilli</taxon>
        <taxon>Bacillales</taxon>
        <taxon>Staphylococcaceae</taxon>
        <taxon>Staphylococcus</taxon>
    </lineage>
</organism>
<keyword evidence="1 3" id="KW-0547">Nucleotide-binding</keyword>
<feature type="binding site" evidence="3">
    <location>
        <begin position="38"/>
        <end position="45"/>
    </location>
    <ligand>
        <name>ATP</name>
        <dbReference type="ChEBI" id="CHEBI:30616"/>
    </ligand>
</feature>
<accession>A0ABX1SNU9</accession>
<dbReference type="InterPro" id="IPR002543">
    <property type="entry name" value="FtsK_dom"/>
</dbReference>
<dbReference type="Pfam" id="PF01580">
    <property type="entry name" value="FtsK_SpoIIIE"/>
    <property type="match status" value="1"/>
</dbReference>
<name>A0ABX1SNU9_STACP</name>
<evidence type="ECO:0000256" key="2">
    <source>
        <dbReference type="ARBA" id="ARBA00022840"/>
    </source>
</evidence>
<protein>
    <submittedName>
        <fullName evidence="6">DUF87 domain-containing protein</fullName>
    </submittedName>
</protein>
<evidence type="ECO:0000313" key="6">
    <source>
        <dbReference type="EMBL" id="NMK53970.1"/>
    </source>
</evidence>
<dbReference type="CDD" id="cd01127">
    <property type="entry name" value="TrwB_TraG_TraD_VirD4"/>
    <property type="match status" value="1"/>
</dbReference>
<sequence>MKFKNKAKNPTHAIFGVATDGTIINAPISTFPHALVAGATGSGKSVFINSALISMMAIAHPDEVKLIIIDPKGNEFGNYKGLPHMLTDPIIDLSQSKNALEYLANEMDYRLQLFQKYGGKKNIDVFNDAIDSGEIKGVEKLPYIVLMIDELADLMSQYKDDVQGSIKRLGAKARAAGVHMILATQTPRREFIDGAIKANVPTKFVLMVASYTDSLVALGDSGAEDLKPHGDFYASISGGKLQRGQAPLVEDDEIKDIFDELRASYPEPELIDIDEAVVEAQLRYQRIVAENTGKNPDDITMEDVQKEDTTQKGSPKPELKSTRSEEERQKAKEQHKAMMEKLEKDEKEGNTGAKTVEIDTSKFSFEARNKRRKEKGEPELKPKSGIIPTSSSRRREQKASKKKEKTNVHETSNTKEINKPKPQKTVEHHGDIKKHRKTEPSQKDNRQVKSRPKTTTTTTRKKATHTSRRRPTKTASGSPLARKR</sequence>
<dbReference type="EMBL" id="JABBMI010000055">
    <property type="protein sequence ID" value="NMK53970.1"/>
    <property type="molecule type" value="Genomic_DNA"/>
</dbReference>
<evidence type="ECO:0000313" key="7">
    <source>
        <dbReference type="Proteomes" id="UP000538955"/>
    </source>
</evidence>
<dbReference type="Gene3D" id="3.40.50.300">
    <property type="entry name" value="P-loop containing nucleotide triphosphate hydrolases"/>
    <property type="match status" value="1"/>
</dbReference>
<feature type="compositionally biased region" description="Basic residues" evidence="4">
    <location>
        <begin position="459"/>
        <end position="472"/>
    </location>
</feature>
<dbReference type="Proteomes" id="UP000538955">
    <property type="component" value="Unassembled WGS sequence"/>
</dbReference>